<organism evidence="4 5">
    <name type="scientific">Ruminococcus albus (strain ATCC 27210 / DSM 20455 / JCM 14654 / NCDO 2250 / 7)</name>
    <dbReference type="NCBI Taxonomy" id="697329"/>
    <lineage>
        <taxon>Bacteria</taxon>
        <taxon>Bacillati</taxon>
        <taxon>Bacillota</taxon>
        <taxon>Clostridia</taxon>
        <taxon>Eubacteriales</taxon>
        <taxon>Oscillospiraceae</taxon>
        <taxon>Ruminococcus</taxon>
    </lineage>
</organism>
<feature type="domain" description="GGDEF" evidence="3">
    <location>
        <begin position="409"/>
        <end position="546"/>
    </location>
</feature>
<feature type="transmembrane region" description="Helical" evidence="2">
    <location>
        <begin position="320"/>
        <end position="341"/>
    </location>
</feature>
<keyword evidence="2" id="KW-1133">Transmembrane helix</keyword>
<feature type="transmembrane region" description="Helical" evidence="2">
    <location>
        <begin position="9"/>
        <end position="27"/>
    </location>
</feature>
<feature type="transmembrane region" description="Helical" evidence="2">
    <location>
        <begin position="202"/>
        <end position="221"/>
    </location>
</feature>
<keyword evidence="1" id="KW-0175">Coiled coil</keyword>
<dbReference type="HOGENOM" id="CLU_495099_0_0_9"/>
<protein>
    <submittedName>
        <fullName evidence="4">Diguanylate cyclase</fullName>
    </submittedName>
</protein>
<feature type="transmembrane region" description="Helical" evidence="2">
    <location>
        <begin position="291"/>
        <end position="308"/>
    </location>
</feature>
<dbReference type="PANTHER" id="PTHR45138:SF9">
    <property type="entry name" value="DIGUANYLATE CYCLASE DGCM-RELATED"/>
    <property type="match status" value="1"/>
</dbReference>
<dbReference type="AlphaFoldDB" id="E6UCU0"/>
<dbReference type="InterPro" id="IPR029787">
    <property type="entry name" value="Nucleotide_cyclase"/>
</dbReference>
<evidence type="ECO:0000313" key="5">
    <source>
        <dbReference type="Proteomes" id="UP000006919"/>
    </source>
</evidence>
<dbReference type="OrthoDB" id="9804955at2"/>
<dbReference type="InterPro" id="IPR043128">
    <property type="entry name" value="Rev_trsase/Diguanyl_cyclase"/>
</dbReference>
<dbReference type="SMART" id="SM00267">
    <property type="entry name" value="GGDEF"/>
    <property type="match status" value="1"/>
</dbReference>
<feature type="transmembrane region" description="Helical" evidence="2">
    <location>
        <begin position="347"/>
        <end position="365"/>
    </location>
</feature>
<dbReference type="CDD" id="cd01949">
    <property type="entry name" value="GGDEF"/>
    <property type="match status" value="1"/>
</dbReference>
<gene>
    <name evidence="4" type="ordered locus">Rumal_2284</name>
</gene>
<dbReference type="SUPFAM" id="SSF55073">
    <property type="entry name" value="Nucleotide cyclase"/>
    <property type="match status" value="1"/>
</dbReference>
<dbReference type="PROSITE" id="PS50887">
    <property type="entry name" value="GGDEF"/>
    <property type="match status" value="1"/>
</dbReference>
<evidence type="ECO:0000256" key="1">
    <source>
        <dbReference type="SAM" id="Coils"/>
    </source>
</evidence>
<feature type="transmembrane region" description="Helical" evidence="2">
    <location>
        <begin position="263"/>
        <end position="285"/>
    </location>
</feature>
<sequence>MKLLEKRYIGLYLFIITVVVLILAFKLNDSVPVGSGKVDHYDTDWTYEHYEYEGEDGRTILRLIMSHEITDDVRGKSLSFRTYDSFVDADISDTAGDLSGEAIYHFGEKPVFGCSPGTYTHFIYIPENGGKYINITVDTVFRSEYMPSYRIRIGAENELIYSYLKDEFELYTINVIMGIFGVLLLVIHVICTFKKIEAPEAFSLGSLSILFALYVNCPLFFNQYIFGNPIMQYYMNYFMIFMVPLAAMLYFEDIVPTLKLGWLFFTFAGLEVILSVLHFTGVATYTETVKVFITSLGVMSFITFAVNVKRLKLIDPINRLGILILLGFSFANAIFFIFVTTLGDQTFIVRIGFIMYLAFELVNGIRKLMNEMSRKREDQLLEILAYTDQLTGLGNRYALERDAGIIPLEEMSVVSMDLNLLKPTNDCFGHLGGDTLLRSAAKCMSTVFANVYRVGGDEFIALLKDKTEEDLEKLNDELQSLMDRMNSERDEYGAFAYEESFSLSIAIGHSSYTEGDESYEQILSRADQAMYEEKQRMHRISGAEIR</sequence>
<dbReference type="STRING" id="697329.Rumal_2284"/>
<dbReference type="GO" id="GO:0052621">
    <property type="term" value="F:diguanylate cyclase activity"/>
    <property type="evidence" value="ECO:0007669"/>
    <property type="project" value="TreeGrafter"/>
</dbReference>
<dbReference type="PANTHER" id="PTHR45138">
    <property type="entry name" value="REGULATORY COMPONENTS OF SENSORY TRANSDUCTION SYSTEM"/>
    <property type="match status" value="1"/>
</dbReference>
<reference evidence="4 5" key="1">
    <citation type="journal article" date="2011" name="J. Bacteriol.">
        <title>Complete genome of the cellulolytic ruminal bacterium Ruminococcus albus 7.</title>
        <authorList>
            <person name="Suen G."/>
            <person name="Stevenson D.M."/>
            <person name="Bruce D.C."/>
            <person name="Chertkov O."/>
            <person name="Copeland A."/>
            <person name="Cheng J.F."/>
            <person name="Detter C."/>
            <person name="Detter J.C."/>
            <person name="Goodwin L.A."/>
            <person name="Han C.S."/>
            <person name="Hauser L.J."/>
            <person name="Ivanova N.N."/>
            <person name="Kyrpides N.C."/>
            <person name="Land M.L."/>
            <person name="Lapidus A."/>
            <person name="Lucas S."/>
            <person name="Ovchinnikova G."/>
            <person name="Pitluck S."/>
            <person name="Tapia R."/>
            <person name="Woyke T."/>
            <person name="Boyum J."/>
            <person name="Mead D."/>
            <person name="Weimer P.J."/>
        </authorList>
    </citation>
    <scope>NUCLEOTIDE SEQUENCE [LARGE SCALE GENOMIC DNA]</scope>
    <source>
        <strain evidence="5">ATCC 27210 / DSM 20455 / JCM 14654 / NCDO 2250 / 7</strain>
    </source>
</reference>
<dbReference type="NCBIfam" id="TIGR00254">
    <property type="entry name" value="GGDEF"/>
    <property type="match status" value="1"/>
</dbReference>
<evidence type="ECO:0000259" key="3">
    <source>
        <dbReference type="PROSITE" id="PS50887"/>
    </source>
</evidence>
<dbReference type="Proteomes" id="UP000006919">
    <property type="component" value="Chromosome"/>
</dbReference>
<feature type="transmembrane region" description="Helical" evidence="2">
    <location>
        <begin position="171"/>
        <end position="190"/>
    </location>
</feature>
<proteinExistence type="predicted"/>
<dbReference type="InterPro" id="IPR000160">
    <property type="entry name" value="GGDEF_dom"/>
</dbReference>
<dbReference type="Gene3D" id="3.30.70.270">
    <property type="match status" value="1"/>
</dbReference>
<dbReference type="RefSeq" id="WP_013498905.1">
    <property type="nucleotide sequence ID" value="NC_014833.1"/>
</dbReference>
<evidence type="ECO:0000256" key="2">
    <source>
        <dbReference type="SAM" id="Phobius"/>
    </source>
</evidence>
<dbReference type="eggNOG" id="COG2199">
    <property type="taxonomic scope" value="Bacteria"/>
</dbReference>
<keyword evidence="2" id="KW-0472">Membrane</keyword>
<evidence type="ECO:0000313" key="4">
    <source>
        <dbReference type="EMBL" id="ADU22769.1"/>
    </source>
</evidence>
<feature type="coiled-coil region" evidence="1">
    <location>
        <begin position="464"/>
        <end position="491"/>
    </location>
</feature>
<keyword evidence="2" id="KW-0812">Transmembrane</keyword>
<name>E6UCU0_RUMA7</name>
<dbReference type="EMBL" id="CP002403">
    <property type="protein sequence ID" value="ADU22769.1"/>
    <property type="molecule type" value="Genomic_DNA"/>
</dbReference>
<dbReference type="Pfam" id="PF00990">
    <property type="entry name" value="GGDEF"/>
    <property type="match status" value="1"/>
</dbReference>
<dbReference type="KEGG" id="ral:Rumal_2284"/>
<feature type="transmembrane region" description="Helical" evidence="2">
    <location>
        <begin position="233"/>
        <end position="251"/>
    </location>
</feature>
<dbReference type="InterPro" id="IPR050469">
    <property type="entry name" value="Diguanylate_Cyclase"/>
</dbReference>
<accession>E6UCU0</accession>